<evidence type="ECO:0000256" key="2">
    <source>
        <dbReference type="ARBA" id="ARBA00022614"/>
    </source>
</evidence>
<dbReference type="GO" id="GO:0005524">
    <property type="term" value="F:ATP binding"/>
    <property type="evidence" value="ECO:0007669"/>
    <property type="project" value="UniProtKB-KW"/>
</dbReference>
<evidence type="ECO:0000313" key="11">
    <source>
        <dbReference type="EMBL" id="KAK9050739.1"/>
    </source>
</evidence>
<dbReference type="GO" id="GO:0051707">
    <property type="term" value="P:response to other organism"/>
    <property type="evidence" value="ECO:0007669"/>
    <property type="project" value="UniProtKB-ARBA"/>
</dbReference>
<gene>
    <name evidence="11" type="ORF">SSX86_030289</name>
</gene>
<evidence type="ECO:0000256" key="6">
    <source>
        <dbReference type="ARBA" id="ARBA00022840"/>
    </source>
</evidence>
<dbReference type="GO" id="GO:0006952">
    <property type="term" value="P:defense response"/>
    <property type="evidence" value="ECO:0007669"/>
    <property type="project" value="UniProtKB-KW"/>
</dbReference>
<dbReference type="SUPFAM" id="SSF52540">
    <property type="entry name" value="P-loop containing nucleoside triphosphate hydrolases"/>
    <property type="match status" value="1"/>
</dbReference>
<dbReference type="AlphaFoldDB" id="A0AAP0CBU6"/>
<feature type="domain" description="NB-ARC" evidence="7">
    <location>
        <begin position="210"/>
        <end position="299"/>
    </location>
</feature>
<evidence type="ECO:0000259" key="7">
    <source>
        <dbReference type="Pfam" id="PF00931"/>
    </source>
</evidence>
<evidence type="ECO:0000256" key="1">
    <source>
        <dbReference type="ARBA" id="ARBA00008894"/>
    </source>
</evidence>
<proteinExistence type="inferred from homology"/>
<dbReference type="FunFam" id="1.10.10.10:FF:000322">
    <property type="entry name" value="Probable disease resistance protein At1g63360"/>
    <property type="match status" value="1"/>
</dbReference>
<dbReference type="Pfam" id="PF18052">
    <property type="entry name" value="Rx_N"/>
    <property type="match status" value="1"/>
</dbReference>
<keyword evidence="2" id="KW-0433">Leucine-rich repeat</keyword>
<evidence type="ECO:0000256" key="4">
    <source>
        <dbReference type="ARBA" id="ARBA00022741"/>
    </source>
</evidence>
<dbReference type="Gene3D" id="3.40.50.300">
    <property type="entry name" value="P-loop containing nucleotide triphosphate hydrolases"/>
    <property type="match status" value="1"/>
</dbReference>
<keyword evidence="12" id="KW-1185">Reference proteome</keyword>
<dbReference type="Proteomes" id="UP001408789">
    <property type="component" value="Unassembled WGS sequence"/>
</dbReference>
<feature type="domain" description="Disease resistance N-terminal" evidence="8">
    <location>
        <begin position="15"/>
        <end position="96"/>
    </location>
</feature>
<dbReference type="SUPFAM" id="SSF52058">
    <property type="entry name" value="L domain-like"/>
    <property type="match status" value="2"/>
</dbReference>
<dbReference type="Pfam" id="PF23559">
    <property type="entry name" value="WHD_DRP"/>
    <property type="match status" value="1"/>
</dbReference>
<evidence type="ECO:0000256" key="5">
    <source>
        <dbReference type="ARBA" id="ARBA00022821"/>
    </source>
</evidence>
<accession>A0AAP0CBU6</accession>
<keyword evidence="4" id="KW-0547">Nucleotide-binding</keyword>
<dbReference type="PANTHER" id="PTHR36766">
    <property type="entry name" value="PLANT BROAD-SPECTRUM MILDEW RESISTANCE PROTEIN RPW8"/>
    <property type="match status" value="1"/>
</dbReference>
<dbReference type="Gene3D" id="1.10.10.10">
    <property type="entry name" value="Winged helix-like DNA-binding domain superfamily/Winged helix DNA-binding domain"/>
    <property type="match status" value="1"/>
</dbReference>
<dbReference type="Pfam" id="PF00931">
    <property type="entry name" value="NB-ARC"/>
    <property type="match status" value="1"/>
</dbReference>
<dbReference type="InterPro" id="IPR042197">
    <property type="entry name" value="Apaf_helical"/>
</dbReference>
<dbReference type="InterPro" id="IPR002182">
    <property type="entry name" value="NB-ARC"/>
</dbReference>
<dbReference type="InterPro" id="IPR032675">
    <property type="entry name" value="LRR_dom_sf"/>
</dbReference>
<name>A0AAP0CBU6_9ASTR</name>
<dbReference type="InterPro" id="IPR041118">
    <property type="entry name" value="Rx_N"/>
</dbReference>
<dbReference type="InterPro" id="IPR055414">
    <property type="entry name" value="LRR_R13L4/SHOC2-like"/>
</dbReference>
<keyword evidence="5" id="KW-0611">Plant defense</keyword>
<reference evidence="11 12" key="1">
    <citation type="submission" date="2024-04" db="EMBL/GenBank/DDBJ databases">
        <title>The reference genome of an endangered Asteraceae, Deinandra increscens subsp. villosa, native to the Central Coast of California.</title>
        <authorList>
            <person name="Guilliams M."/>
            <person name="Hasenstab-Lehman K."/>
            <person name="Meyer R."/>
            <person name="Mcevoy S."/>
        </authorList>
    </citation>
    <scope>NUCLEOTIDE SEQUENCE [LARGE SCALE GENOMIC DNA]</scope>
    <source>
        <tissue evidence="11">Leaf</tissue>
    </source>
</reference>
<comment type="caution">
    <text evidence="11">The sequence shown here is derived from an EMBL/GenBank/DDBJ whole genome shotgun (WGS) entry which is preliminary data.</text>
</comment>
<feature type="domain" description="Disease resistance R13L4/SHOC-2-like LRR" evidence="10">
    <location>
        <begin position="498"/>
        <end position="788"/>
    </location>
</feature>
<evidence type="ECO:0000259" key="10">
    <source>
        <dbReference type="Pfam" id="PF23598"/>
    </source>
</evidence>
<organism evidence="11 12">
    <name type="scientific">Deinandra increscens subsp. villosa</name>
    <dbReference type="NCBI Taxonomy" id="3103831"/>
    <lineage>
        <taxon>Eukaryota</taxon>
        <taxon>Viridiplantae</taxon>
        <taxon>Streptophyta</taxon>
        <taxon>Embryophyta</taxon>
        <taxon>Tracheophyta</taxon>
        <taxon>Spermatophyta</taxon>
        <taxon>Magnoliopsida</taxon>
        <taxon>eudicotyledons</taxon>
        <taxon>Gunneridae</taxon>
        <taxon>Pentapetalae</taxon>
        <taxon>asterids</taxon>
        <taxon>campanulids</taxon>
        <taxon>Asterales</taxon>
        <taxon>Asteraceae</taxon>
        <taxon>Asteroideae</taxon>
        <taxon>Heliantheae alliance</taxon>
        <taxon>Madieae</taxon>
        <taxon>Madiinae</taxon>
        <taxon>Deinandra</taxon>
    </lineage>
</organism>
<dbReference type="GO" id="GO:0043531">
    <property type="term" value="F:ADP binding"/>
    <property type="evidence" value="ECO:0007669"/>
    <property type="project" value="InterPro"/>
</dbReference>
<feature type="domain" description="Disease resistance protein winged helix" evidence="9">
    <location>
        <begin position="385"/>
        <end position="450"/>
    </location>
</feature>
<dbReference type="Gene3D" id="3.80.10.10">
    <property type="entry name" value="Ribonuclease Inhibitor"/>
    <property type="match status" value="2"/>
</dbReference>
<keyword evidence="6" id="KW-0067">ATP-binding</keyword>
<evidence type="ECO:0000259" key="8">
    <source>
        <dbReference type="Pfam" id="PF18052"/>
    </source>
</evidence>
<evidence type="ECO:0000259" key="9">
    <source>
        <dbReference type="Pfam" id="PF23559"/>
    </source>
</evidence>
<dbReference type="PRINTS" id="PR00364">
    <property type="entry name" value="DISEASERSIST"/>
</dbReference>
<dbReference type="InterPro" id="IPR027417">
    <property type="entry name" value="P-loop_NTPase"/>
</dbReference>
<evidence type="ECO:0000256" key="3">
    <source>
        <dbReference type="ARBA" id="ARBA00022737"/>
    </source>
</evidence>
<dbReference type="EMBL" id="JBCNJP010000261">
    <property type="protein sequence ID" value="KAK9050739.1"/>
    <property type="molecule type" value="Genomic_DNA"/>
</dbReference>
<evidence type="ECO:0000313" key="12">
    <source>
        <dbReference type="Proteomes" id="UP001408789"/>
    </source>
</evidence>
<dbReference type="InterPro" id="IPR036388">
    <property type="entry name" value="WH-like_DNA-bd_sf"/>
</dbReference>
<comment type="similarity">
    <text evidence="1">Belongs to the disease resistance NB-LRR family.</text>
</comment>
<dbReference type="Gene3D" id="1.10.8.430">
    <property type="entry name" value="Helical domain of apoptotic protease-activating factors"/>
    <property type="match status" value="1"/>
</dbReference>
<dbReference type="InterPro" id="IPR058922">
    <property type="entry name" value="WHD_DRP"/>
</dbReference>
<dbReference type="PANTHER" id="PTHR36766:SF47">
    <property type="entry name" value="NB-ARC DOMAIN-CONTAINING PROTEIN"/>
    <property type="match status" value="1"/>
</dbReference>
<dbReference type="Gene3D" id="1.20.5.4130">
    <property type="match status" value="1"/>
</dbReference>
<dbReference type="Pfam" id="PF23598">
    <property type="entry name" value="LRR_14"/>
    <property type="match status" value="1"/>
</dbReference>
<sequence length="907" mass="104047">MAEAVVATAIVSALVKEVMGRLTSLATEEFGLLWGTKDHILSLKDDFDYIEAFLADEQQKQVKTNVRELQLKHLRSVSLKVDNMLDEISTEPLLQHLYKQRGLEYKVRAFFSIHHNKFTFRVRIAHKVKGLREKVNDIAMAYKKFGFEINPSGVISHVGHIGVAGRIPLPDRETISKIKSSVIPESRNKEVKKISEKICDKDIGKSGNDGDQIRVYGIWGGKKFLVVLDDVCIEDNEKPEWDILSDALSCGAEGSIVLMTTRSRRTSRIMAKVSELQHELGFLSKHHSWLLFEKLAFAPERESQDVDISELEPIGREIVEKCERLPLAIETLGSLMWLKKTRKDWEVVRDSTIWNVHENKVLPSLQLSYDNLLPYLKNCFAYCCLFPKGLDIEKNLVIQLWVVNGFIPPREQMDLYVLGEEIFNCLVWRSFFQVVKKNKYKMHDLMHEMARYVMGHDCLVIDHAGTKIEMPDEVLHLSSSCPDFLFSSQDLGKLRSLRSILMWKGINNESCISQILNHMYLRVLYLPGLRTLPKSVCKLKHLRYLNLSFSKLEVLPESIINLQNLQVMILRESSRLRNLPDGLRYMKNLQYLDIEHCFMIRPYGLIKELTSLRLKLSVFHVGKEIGEAKIGELGNPNFLIEELRISRLENVEGLSDAKSANLKCKKNLKLHEDVLEGLEPHPSLLKELSISNYKGNIISSSWMVNLSNLVKVTFLNCDKCEHISSFGRLPKLRRITLEHMSSLKCLHNDDTNNMFPSLEDLHIDGSFDLVTLPCNLPKLKFLTLRYCTDLVSLKENMLPSLLELRIEWCEKLASLPGKLPKLESLRVESCDSLVSLQGDMFTSFLNLEKLRIEWCDGLVSLPCHLPKLKILKLRECHKLVSVPDEIQSDLDVLVIESCKYLNSRSDI</sequence>
<protein>
    <submittedName>
        <fullName evidence="11">Uncharacterized protein</fullName>
    </submittedName>
</protein>
<keyword evidence="3" id="KW-0677">Repeat</keyword>